<sequence length="483" mass="52206">MYSSFTHGLTSASWVLLAVGRNAVPPGHPGHWTNVRKSLHADAHWRPSRQAAASPTPHPVAFTGFCQSPVVLTIALATVTSGAMRHGATAKEAPLTLEQTPTIAPAAILALSRPCSWRTASLLVVGLSVMILLCVPMSGLRNTASSSLRYYQRTLAVGQGLASETPGVVFWLNFPFNPSKSRWQVAQHKNHVRARPWLRRPSHGARVIFGVTEPNIEMGKSSAGRLHVNRSHPRPVNWGSQGCGTHPWNAWLRVASAGLIPVLPGSRPCIQTIMVTPPTRRVCQPADRAAIPVVRSDSSRKRILEPGCGYTLDLPCFCGPPIFLIEVRLCLSRCITPPAPRSLCMSHKWKTRLVSLCARSSPHEGHVAPEWRLKQLLRSISTWPCLVDAALYLVVLLVLTHIKPTQRFVTRADDLSSDPDDRSSSVPSNMGKASPGPAMGMCSGFEDSCCSPLVGGPEPKVGWMAQFGECASHIFTASSSAAA</sequence>
<feature type="transmembrane region" description="Helical" evidence="2">
    <location>
        <begin position="380"/>
        <end position="402"/>
    </location>
</feature>
<evidence type="ECO:0000256" key="2">
    <source>
        <dbReference type="SAM" id="Phobius"/>
    </source>
</evidence>
<name>A0ABR0BRN3_PURLI</name>
<evidence type="ECO:0000313" key="4">
    <source>
        <dbReference type="EMBL" id="KAK4086601.1"/>
    </source>
</evidence>
<feature type="chain" id="PRO_5046931057" evidence="3">
    <location>
        <begin position="21"/>
        <end position="483"/>
    </location>
</feature>
<keyword evidence="2" id="KW-0812">Transmembrane</keyword>
<reference evidence="4 5" key="1">
    <citation type="journal article" date="2024" name="Microbiol. Resour. Announc.">
        <title>Genome annotations for the ascomycete fungi Trichoderma harzianum, Trichoderma aggressivum, and Purpureocillium lilacinum.</title>
        <authorList>
            <person name="Beijen E.P.W."/>
            <person name="Ohm R.A."/>
        </authorList>
    </citation>
    <scope>NUCLEOTIDE SEQUENCE [LARGE SCALE GENOMIC DNA]</scope>
    <source>
        <strain evidence="4 5">CBS 150709</strain>
    </source>
</reference>
<proteinExistence type="predicted"/>
<feature type="signal peptide" evidence="3">
    <location>
        <begin position="1"/>
        <end position="20"/>
    </location>
</feature>
<comment type="caution">
    <text evidence="4">The sequence shown here is derived from an EMBL/GenBank/DDBJ whole genome shotgun (WGS) entry which is preliminary data.</text>
</comment>
<evidence type="ECO:0000313" key="5">
    <source>
        <dbReference type="Proteomes" id="UP001287286"/>
    </source>
</evidence>
<dbReference type="EMBL" id="JAWRVI010000039">
    <property type="protein sequence ID" value="KAK4086601.1"/>
    <property type="molecule type" value="Genomic_DNA"/>
</dbReference>
<keyword evidence="5" id="KW-1185">Reference proteome</keyword>
<evidence type="ECO:0000256" key="3">
    <source>
        <dbReference type="SAM" id="SignalP"/>
    </source>
</evidence>
<keyword evidence="3" id="KW-0732">Signal</keyword>
<accession>A0ABR0BRN3</accession>
<keyword evidence="2" id="KW-0472">Membrane</keyword>
<dbReference type="Proteomes" id="UP001287286">
    <property type="component" value="Unassembled WGS sequence"/>
</dbReference>
<feature type="compositionally biased region" description="Basic and acidic residues" evidence="1">
    <location>
        <begin position="412"/>
        <end position="423"/>
    </location>
</feature>
<protein>
    <submittedName>
        <fullName evidence="4">Uncharacterized protein</fullName>
    </submittedName>
</protein>
<evidence type="ECO:0000256" key="1">
    <source>
        <dbReference type="SAM" id="MobiDB-lite"/>
    </source>
</evidence>
<organism evidence="4 5">
    <name type="scientific">Purpureocillium lilacinum</name>
    <name type="common">Paecilomyces lilacinus</name>
    <dbReference type="NCBI Taxonomy" id="33203"/>
    <lineage>
        <taxon>Eukaryota</taxon>
        <taxon>Fungi</taxon>
        <taxon>Dikarya</taxon>
        <taxon>Ascomycota</taxon>
        <taxon>Pezizomycotina</taxon>
        <taxon>Sordariomycetes</taxon>
        <taxon>Hypocreomycetidae</taxon>
        <taxon>Hypocreales</taxon>
        <taxon>Ophiocordycipitaceae</taxon>
        <taxon>Purpureocillium</taxon>
    </lineage>
</organism>
<keyword evidence="2" id="KW-1133">Transmembrane helix</keyword>
<gene>
    <name evidence="4" type="ORF">Purlil1_8991</name>
</gene>
<feature type="region of interest" description="Disordered" evidence="1">
    <location>
        <begin position="412"/>
        <end position="437"/>
    </location>
</feature>